<name>A0A182SCA2_9DIPT</name>
<evidence type="ECO:0000259" key="2">
    <source>
        <dbReference type="PROSITE" id="PS50026"/>
    </source>
</evidence>
<dbReference type="PROSITE" id="PS50026">
    <property type="entry name" value="EGF_3"/>
    <property type="match status" value="1"/>
</dbReference>
<protein>
    <submittedName>
        <fullName evidence="3">EGF-like domain-containing protein</fullName>
    </submittedName>
</protein>
<evidence type="ECO:0000256" key="1">
    <source>
        <dbReference type="PROSITE-ProRule" id="PRU00076"/>
    </source>
</evidence>
<comment type="caution">
    <text evidence="1">Lacks conserved residue(s) required for the propagation of feature annotation.</text>
</comment>
<accession>A0A182SCA2</accession>
<organism evidence="3 4">
    <name type="scientific">Anopheles maculatus</name>
    <dbReference type="NCBI Taxonomy" id="74869"/>
    <lineage>
        <taxon>Eukaryota</taxon>
        <taxon>Metazoa</taxon>
        <taxon>Ecdysozoa</taxon>
        <taxon>Arthropoda</taxon>
        <taxon>Hexapoda</taxon>
        <taxon>Insecta</taxon>
        <taxon>Pterygota</taxon>
        <taxon>Neoptera</taxon>
        <taxon>Endopterygota</taxon>
        <taxon>Diptera</taxon>
        <taxon>Nematocera</taxon>
        <taxon>Culicoidea</taxon>
        <taxon>Culicidae</taxon>
        <taxon>Anophelinae</taxon>
        <taxon>Anopheles</taxon>
        <taxon>Anopheles maculatus group</taxon>
    </lineage>
</organism>
<dbReference type="PANTHER" id="PTHR22963">
    <property type="entry name" value="ENDOGLIN-RELATED"/>
    <property type="match status" value="1"/>
</dbReference>
<feature type="domain" description="EGF-like" evidence="2">
    <location>
        <begin position="1"/>
        <end position="41"/>
    </location>
</feature>
<dbReference type="VEuPathDB" id="VectorBase:AMAM003889"/>
<dbReference type="Gene3D" id="2.10.25.10">
    <property type="entry name" value="Laminin"/>
    <property type="match status" value="1"/>
</dbReference>
<dbReference type="InterPro" id="IPR000742">
    <property type="entry name" value="EGF"/>
</dbReference>
<dbReference type="PROSITE" id="PS01186">
    <property type="entry name" value="EGF_2"/>
    <property type="match status" value="1"/>
</dbReference>
<proteinExistence type="predicted"/>
<dbReference type="EnsemblMetazoa" id="AMAM003889-RA">
    <property type="protein sequence ID" value="AMAM003889-PA"/>
    <property type="gene ID" value="AMAM003889"/>
</dbReference>
<reference evidence="4" key="1">
    <citation type="submission" date="2013-09" db="EMBL/GenBank/DDBJ databases">
        <title>The Genome Sequence of Anopheles maculatus species B.</title>
        <authorList>
            <consortium name="The Broad Institute Genomics Platform"/>
            <person name="Neafsey D.E."/>
            <person name="Besansky N."/>
            <person name="Howell P."/>
            <person name="Walton C."/>
            <person name="Young S.K."/>
            <person name="Zeng Q."/>
            <person name="Gargeya S."/>
            <person name="Fitzgerald M."/>
            <person name="Haas B."/>
            <person name="Abouelleil A."/>
            <person name="Allen A.W."/>
            <person name="Alvarado L."/>
            <person name="Arachchi H.M."/>
            <person name="Berlin A.M."/>
            <person name="Chapman S.B."/>
            <person name="Gainer-Dewar J."/>
            <person name="Goldberg J."/>
            <person name="Griggs A."/>
            <person name="Gujja S."/>
            <person name="Hansen M."/>
            <person name="Howarth C."/>
            <person name="Imamovic A."/>
            <person name="Ireland A."/>
            <person name="Larimer J."/>
            <person name="McCowan C."/>
            <person name="Murphy C."/>
            <person name="Pearson M."/>
            <person name="Poon T.W."/>
            <person name="Priest M."/>
            <person name="Roberts A."/>
            <person name="Saif S."/>
            <person name="Shea T."/>
            <person name="Sisk P."/>
            <person name="Sykes S."/>
            <person name="Wortman J."/>
            <person name="Nusbaum C."/>
            <person name="Birren B."/>
        </authorList>
    </citation>
    <scope>NUCLEOTIDE SEQUENCE [LARGE SCALE GENOMIC DNA]</scope>
    <source>
        <strain evidence="4">maculatus3</strain>
    </source>
</reference>
<keyword evidence="4" id="KW-1185">Reference proteome</keyword>
<reference evidence="3" key="2">
    <citation type="submission" date="2020-05" db="UniProtKB">
        <authorList>
            <consortium name="EnsemblMetazoa"/>
        </authorList>
    </citation>
    <scope>IDENTIFICATION</scope>
    <source>
        <strain evidence="3">maculatus3</strain>
    </source>
</reference>
<dbReference type="AlphaFoldDB" id="A0A182SCA2"/>
<sequence>MVTQCPDNPCGVQASCRLNTAGVPVCSCPFGYLGDPFKECIRPECVSDGDCTEFQGCRKGNCVDPCIYSCGENAACSTKHHVPLYRIVVRFRLLLFLRLLLVPQYLFGDREEHFLHVDVIFGGCFEQFDLHLVGETFRIFRGNYLARWIVIFVAN</sequence>
<keyword evidence="1" id="KW-0245">EGF-like domain</keyword>
<dbReference type="Proteomes" id="UP000075901">
    <property type="component" value="Unassembled WGS sequence"/>
</dbReference>
<evidence type="ECO:0000313" key="4">
    <source>
        <dbReference type="Proteomes" id="UP000075901"/>
    </source>
</evidence>
<evidence type="ECO:0000313" key="3">
    <source>
        <dbReference type="EnsemblMetazoa" id="AMAM003889-PA"/>
    </source>
</evidence>
<dbReference type="PANTHER" id="PTHR22963:SF39">
    <property type="entry name" value="DUMPY"/>
    <property type="match status" value="1"/>
</dbReference>